<dbReference type="Proteomes" id="UP000632273">
    <property type="component" value="Unassembled WGS sequence"/>
</dbReference>
<evidence type="ECO:0000259" key="2">
    <source>
        <dbReference type="Pfam" id="PF18990"/>
    </source>
</evidence>
<feature type="chain" id="PRO_5047360891" description="DUF5723 domain-containing protein" evidence="1">
    <location>
        <begin position="23"/>
        <end position="467"/>
    </location>
</feature>
<accession>A0ABQ1TKM7</accession>
<evidence type="ECO:0000313" key="3">
    <source>
        <dbReference type="EMBL" id="GGE95280.1"/>
    </source>
</evidence>
<dbReference type="RefSeq" id="WP_188810152.1">
    <property type="nucleotide sequence ID" value="NZ_BMHT01000001.1"/>
</dbReference>
<dbReference type="Gene3D" id="2.40.160.60">
    <property type="entry name" value="Outer membrane protein transport protein (OMPP1/FadL/TodX)"/>
    <property type="match status" value="1"/>
</dbReference>
<protein>
    <recommendedName>
        <fullName evidence="2">DUF5723 domain-containing protein</fullName>
    </recommendedName>
</protein>
<dbReference type="EMBL" id="BMHT01000001">
    <property type="protein sequence ID" value="GGE95280.1"/>
    <property type="molecule type" value="Genomic_DNA"/>
</dbReference>
<keyword evidence="1" id="KW-0732">Signal</keyword>
<evidence type="ECO:0000256" key="1">
    <source>
        <dbReference type="SAM" id="SignalP"/>
    </source>
</evidence>
<comment type="caution">
    <text evidence="3">The sequence shown here is derived from an EMBL/GenBank/DDBJ whole genome shotgun (WGS) entry which is preliminary data.</text>
</comment>
<sequence>MTKKSTLLLAALWVALPFTLRAQNELSNFTATGRGGVINTFATDYQVIGINPANLGRAGGAKVAFTIGEFGVGASSQSLTREQLKRFISDRDQELTQSEKQGLARSFTSDNALNVNAAATTLGLAVQLPVIGGIAISNRQRVVGHVALNRNAAELLFLGRDAPIYANYDPNSGQVPLISEVLSGSEVQASFLNEYNISWGKRLLDLPFLQLSGGVGYRYVQGFGVLDIRIKPGDLRAYSSLSPVFDIDYSSIVAGNPNFNAQVNGGLEKTGKGHGFDLGLAAEVGKMVRVGVSVTDIGHMTWEGNLISANDQKLKRLNSAGVGTYNFFKEASEILASGTDSLFQYQAGQSRQANMPTKLRAGVGLRISEFLETGLDVTLPLNNVAGNIISPFVGAGVDYRPVRWVRLSSGVSAGAGYRVSIPFGITFVSKVYEAGISTRDVPGLLTSKNPYLSAAAGFLRFRFGKAD</sequence>
<dbReference type="Pfam" id="PF18990">
    <property type="entry name" value="DUF5723"/>
    <property type="match status" value="1"/>
</dbReference>
<dbReference type="InterPro" id="IPR043781">
    <property type="entry name" value="DUF5723"/>
</dbReference>
<gene>
    <name evidence="3" type="ORF">GCM10011383_02460</name>
</gene>
<name>A0ABQ1TKM7_9BACT</name>
<proteinExistence type="predicted"/>
<organism evidence="3 4">
    <name type="scientific">Hymenobacter cavernae</name>
    <dbReference type="NCBI Taxonomy" id="2044852"/>
    <lineage>
        <taxon>Bacteria</taxon>
        <taxon>Pseudomonadati</taxon>
        <taxon>Bacteroidota</taxon>
        <taxon>Cytophagia</taxon>
        <taxon>Cytophagales</taxon>
        <taxon>Hymenobacteraceae</taxon>
        <taxon>Hymenobacter</taxon>
    </lineage>
</organism>
<keyword evidence="4" id="KW-1185">Reference proteome</keyword>
<reference evidence="4" key="1">
    <citation type="journal article" date="2019" name="Int. J. Syst. Evol. Microbiol.">
        <title>The Global Catalogue of Microorganisms (GCM) 10K type strain sequencing project: providing services to taxonomists for standard genome sequencing and annotation.</title>
        <authorList>
            <consortium name="The Broad Institute Genomics Platform"/>
            <consortium name="The Broad Institute Genome Sequencing Center for Infectious Disease"/>
            <person name="Wu L."/>
            <person name="Ma J."/>
        </authorList>
    </citation>
    <scope>NUCLEOTIDE SEQUENCE [LARGE SCALE GENOMIC DNA]</scope>
    <source>
        <strain evidence="4">CGMCC 1.15197</strain>
    </source>
</reference>
<feature type="signal peptide" evidence="1">
    <location>
        <begin position="1"/>
        <end position="22"/>
    </location>
</feature>
<feature type="domain" description="DUF5723" evidence="2">
    <location>
        <begin position="65"/>
        <end position="420"/>
    </location>
</feature>
<evidence type="ECO:0000313" key="4">
    <source>
        <dbReference type="Proteomes" id="UP000632273"/>
    </source>
</evidence>